<organism evidence="1 2">
    <name type="scientific">Methylomonas methanica</name>
    <dbReference type="NCBI Taxonomy" id="421"/>
    <lineage>
        <taxon>Bacteria</taxon>
        <taxon>Pseudomonadati</taxon>
        <taxon>Pseudomonadota</taxon>
        <taxon>Gammaproteobacteria</taxon>
        <taxon>Methylococcales</taxon>
        <taxon>Methylococcaceae</taxon>
        <taxon>Methylomonas</taxon>
    </lineage>
</organism>
<evidence type="ECO:0000313" key="2">
    <source>
        <dbReference type="Proteomes" id="UP000078090"/>
    </source>
</evidence>
<dbReference type="AlphaFoldDB" id="A0A177MN62"/>
<dbReference type="OrthoDB" id="9152080at2"/>
<protein>
    <submittedName>
        <fullName evidence="1">Uncharacterized protein</fullName>
    </submittedName>
</protein>
<accession>A0A177MN62</accession>
<dbReference type="EMBL" id="LUUG01000055">
    <property type="protein sequence ID" value="OAI06753.1"/>
    <property type="molecule type" value="Genomic_DNA"/>
</dbReference>
<sequence>MATLFIHEDAEDDLEEIWSKDIEAAARVTVLLEELKGNDDLLDRLTQHDFGSYGTADFHVSKWIEQWNKGNNLWRLKIWDLEDNDVKYRIVYAFIPAKKRYHVLGVVPREFNYAANNELTIRILNAYQNL</sequence>
<evidence type="ECO:0000313" key="1">
    <source>
        <dbReference type="EMBL" id="OAI06753.1"/>
    </source>
</evidence>
<proteinExistence type="predicted"/>
<dbReference type="RefSeq" id="WP_082879585.1">
    <property type="nucleotide sequence ID" value="NZ_LUUG01000055.1"/>
</dbReference>
<dbReference type="Proteomes" id="UP000078090">
    <property type="component" value="Unassembled WGS sequence"/>
</dbReference>
<reference evidence="1 2" key="1">
    <citation type="submission" date="2016-03" db="EMBL/GenBank/DDBJ databases">
        <authorList>
            <person name="Ploux O."/>
        </authorList>
    </citation>
    <scope>NUCLEOTIDE SEQUENCE [LARGE SCALE GENOMIC DNA]</scope>
    <source>
        <strain evidence="1 2">R-45363</strain>
    </source>
</reference>
<name>A0A177MN62_METMH</name>
<comment type="caution">
    <text evidence="1">The sequence shown here is derived from an EMBL/GenBank/DDBJ whole genome shotgun (WGS) entry which is preliminary data.</text>
</comment>
<gene>
    <name evidence="1" type="ORF">A1332_10885</name>
</gene>